<keyword evidence="2" id="KW-0808">Transferase</keyword>
<dbReference type="PANTHER" id="PTHR33993:SF14">
    <property type="entry name" value="GB|AAF24581.1"/>
    <property type="match status" value="1"/>
</dbReference>
<dbReference type="Proteomes" id="UP000044026">
    <property type="component" value="Unassembled WGS sequence"/>
</dbReference>
<dbReference type="EC" id="2.5.1.-" evidence="2"/>
<reference evidence="2 3" key="1">
    <citation type="submission" date="2015-01" db="EMBL/GenBank/DDBJ databases">
        <authorList>
            <person name="Xiang T."/>
            <person name="Song Y."/>
            <person name="Huang L."/>
            <person name="Wang B."/>
            <person name="Wu P."/>
        </authorList>
    </citation>
    <scope>NUCLEOTIDE SEQUENCE [LARGE SCALE GENOMIC DNA]</scope>
    <source>
        <strain evidence="2 3">Cc12</strain>
    </source>
</reference>
<proteinExistence type="predicted"/>
<dbReference type="Pfam" id="PF00903">
    <property type="entry name" value="Glyoxalase"/>
    <property type="match status" value="1"/>
</dbReference>
<dbReference type="InterPro" id="IPR037523">
    <property type="entry name" value="VOC_core"/>
</dbReference>
<dbReference type="SUPFAM" id="SSF54593">
    <property type="entry name" value="Glyoxalase/Bleomycin resistance protein/Dihydroxybiphenyl dioxygenase"/>
    <property type="match status" value="1"/>
</dbReference>
<dbReference type="InterPro" id="IPR004360">
    <property type="entry name" value="Glyas_Fos-R_dOase_dom"/>
</dbReference>
<organism evidence="2 3">
    <name type="scientific">Capnocytophaga canimorsus</name>
    <dbReference type="NCBI Taxonomy" id="28188"/>
    <lineage>
        <taxon>Bacteria</taxon>
        <taxon>Pseudomonadati</taxon>
        <taxon>Bacteroidota</taxon>
        <taxon>Flavobacteriia</taxon>
        <taxon>Flavobacteriales</taxon>
        <taxon>Flavobacteriaceae</taxon>
        <taxon>Capnocytophaga</taxon>
    </lineage>
</organism>
<dbReference type="PANTHER" id="PTHR33993">
    <property type="entry name" value="GLYOXALASE-RELATED"/>
    <property type="match status" value="1"/>
</dbReference>
<evidence type="ECO:0000259" key="1">
    <source>
        <dbReference type="PROSITE" id="PS51819"/>
    </source>
</evidence>
<dbReference type="AlphaFoldDB" id="A0A0B7H655"/>
<gene>
    <name evidence="2" type="ORF">CCAN12_410019</name>
</gene>
<dbReference type="InterPro" id="IPR029068">
    <property type="entry name" value="Glyas_Bleomycin-R_OHBP_Dase"/>
</dbReference>
<feature type="domain" description="VOC" evidence="1">
    <location>
        <begin position="5"/>
        <end position="115"/>
    </location>
</feature>
<protein>
    <submittedName>
        <fullName evidence="2">Fosfomycin resistance protein</fullName>
        <ecNumber evidence="2">2.5.1.-</ecNumber>
    </submittedName>
</protein>
<sequence length="123" mass="14588">MTIKKIYACWVYVSDLEVSKAFFQKLGFVLKFQQEDWVEFDLGATSFAILKRPAEKGKVKPQKTRIMFEVDDMENLYETLKSQNVHFIGTIRYETYGKLLTFEDPDGNWFEFFEDKSNNDIEK</sequence>
<name>A0A0B7H655_9FLAO</name>
<dbReference type="InterPro" id="IPR052164">
    <property type="entry name" value="Anthracycline_SecMetBiosynth"/>
</dbReference>
<dbReference type="Gene3D" id="3.10.180.10">
    <property type="entry name" value="2,3-Dihydroxybiphenyl 1,2-Dioxygenase, domain 1"/>
    <property type="match status" value="1"/>
</dbReference>
<dbReference type="PROSITE" id="PS51819">
    <property type="entry name" value="VOC"/>
    <property type="match status" value="1"/>
</dbReference>
<evidence type="ECO:0000313" key="2">
    <source>
        <dbReference type="EMBL" id="CEN33407.1"/>
    </source>
</evidence>
<dbReference type="GO" id="GO:0016740">
    <property type="term" value="F:transferase activity"/>
    <property type="evidence" value="ECO:0007669"/>
    <property type="project" value="UniProtKB-KW"/>
</dbReference>
<accession>A0A0B7H655</accession>
<evidence type="ECO:0000313" key="3">
    <source>
        <dbReference type="Proteomes" id="UP000044026"/>
    </source>
</evidence>
<dbReference type="EMBL" id="CDOE01000036">
    <property type="protein sequence ID" value="CEN33407.1"/>
    <property type="molecule type" value="Genomic_DNA"/>
</dbReference>